<dbReference type="InterPro" id="IPR011990">
    <property type="entry name" value="TPR-like_helical_dom_sf"/>
</dbReference>
<dbReference type="OrthoDB" id="9779191at2"/>
<dbReference type="Gene3D" id="1.25.40.10">
    <property type="entry name" value="Tetratricopeptide repeat domain"/>
    <property type="match status" value="1"/>
</dbReference>
<keyword evidence="1 6" id="KW-0732">Signal</keyword>
<comment type="subcellular location">
    <subcellularLocation>
        <location evidence="6">Cell outer membrane</location>
        <topology evidence="6">Lipid-anchor</topology>
    </subcellularLocation>
</comment>
<accession>A0A0M2V3X0</accession>
<dbReference type="NCBIfam" id="TIGR03302">
    <property type="entry name" value="OM_YfiO"/>
    <property type="match status" value="1"/>
</dbReference>
<feature type="domain" description="Outer membrane lipoprotein BamD-like" evidence="8">
    <location>
        <begin position="30"/>
        <end position="235"/>
    </location>
</feature>
<sequence>MKAKFLLIAIVTLALSACAGKPSQPDPSSQTAQAMYQQAKDVLDNGLYNRAVELLQAVESRYPFGPLARQVQLDLIYAYYKANNLPQALASIDRFIRLNPNQPDLDYVYYMRGLANLKADENGFQDFFGIDRADRDLSSTRQAFDDFKILVSNYPASKYSEEAKKRMVQIKDTLARHELLVADYYMRRGAFLAAANRGKYVLEYYRDSPYVEQALEVMVESYDKLGLEKLKTDTYQVLKHNFPANNRF</sequence>
<dbReference type="Pfam" id="PF13525">
    <property type="entry name" value="YfiO"/>
    <property type="match status" value="1"/>
</dbReference>
<evidence type="ECO:0000256" key="5">
    <source>
        <dbReference type="ARBA" id="ARBA00023288"/>
    </source>
</evidence>
<protein>
    <recommendedName>
        <fullName evidence="6">Outer membrane protein assembly factor BamD</fullName>
    </recommendedName>
</protein>
<comment type="similarity">
    <text evidence="6">Belongs to the BamD family.</text>
</comment>
<dbReference type="EMBL" id="LAHO01000008">
    <property type="protein sequence ID" value="KKO45552.1"/>
    <property type="molecule type" value="Genomic_DNA"/>
</dbReference>
<evidence type="ECO:0000313" key="10">
    <source>
        <dbReference type="Proteomes" id="UP000034228"/>
    </source>
</evidence>
<name>A0A0M2V3X0_9GAMM</name>
<dbReference type="STRING" id="336831.WG68_09185"/>
<organism evidence="9 10">
    <name type="scientific">Arsukibacterium ikkense</name>
    <dbReference type="NCBI Taxonomy" id="336831"/>
    <lineage>
        <taxon>Bacteria</taxon>
        <taxon>Pseudomonadati</taxon>
        <taxon>Pseudomonadota</taxon>
        <taxon>Gammaproteobacteria</taxon>
        <taxon>Chromatiales</taxon>
        <taxon>Chromatiaceae</taxon>
        <taxon>Arsukibacterium</taxon>
    </lineage>
</organism>
<dbReference type="SUPFAM" id="SSF48452">
    <property type="entry name" value="TPR-like"/>
    <property type="match status" value="1"/>
</dbReference>
<keyword evidence="5 6" id="KW-0449">Lipoprotein</keyword>
<comment type="caution">
    <text evidence="9">The sequence shown here is derived from an EMBL/GenBank/DDBJ whole genome shotgun (WGS) entry which is preliminary data.</text>
</comment>
<dbReference type="Proteomes" id="UP000034228">
    <property type="component" value="Unassembled WGS sequence"/>
</dbReference>
<dbReference type="CDD" id="cd15830">
    <property type="entry name" value="BamD"/>
    <property type="match status" value="1"/>
</dbReference>
<dbReference type="GO" id="GO:1990063">
    <property type="term" value="C:Bam protein complex"/>
    <property type="evidence" value="ECO:0007669"/>
    <property type="project" value="TreeGrafter"/>
</dbReference>
<dbReference type="PROSITE" id="PS51257">
    <property type="entry name" value="PROKAR_LIPOPROTEIN"/>
    <property type="match status" value="1"/>
</dbReference>
<evidence type="ECO:0000256" key="2">
    <source>
        <dbReference type="ARBA" id="ARBA00023136"/>
    </source>
</evidence>
<dbReference type="PATRIC" id="fig|336831.14.peg.139"/>
<dbReference type="InterPro" id="IPR017689">
    <property type="entry name" value="BamD"/>
</dbReference>
<feature type="chain" id="PRO_5008991717" description="Outer membrane protein assembly factor BamD" evidence="7">
    <location>
        <begin position="20"/>
        <end position="248"/>
    </location>
</feature>
<feature type="signal peptide" evidence="7">
    <location>
        <begin position="1"/>
        <end position="19"/>
    </location>
</feature>
<comment type="subunit">
    <text evidence="6">Part of the Bam complex.</text>
</comment>
<dbReference type="PANTHER" id="PTHR37423">
    <property type="entry name" value="SOLUBLE LYTIC MUREIN TRANSGLYCOSYLASE-RELATED"/>
    <property type="match status" value="1"/>
</dbReference>
<dbReference type="RefSeq" id="WP_046557397.1">
    <property type="nucleotide sequence ID" value="NZ_LAHO01000008.1"/>
</dbReference>
<gene>
    <name evidence="6" type="primary">bamD</name>
    <name evidence="9" type="ORF">WG68_09185</name>
</gene>
<dbReference type="PANTHER" id="PTHR37423:SF1">
    <property type="entry name" value="OUTER MEMBRANE PROTEIN ASSEMBLY FACTOR BAMD"/>
    <property type="match status" value="1"/>
</dbReference>
<evidence type="ECO:0000256" key="1">
    <source>
        <dbReference type="ARBA" id="ARBA00022729"/>
    </source>
</evidence>
<dbReference type="AlphaFoldDB" id="A0A0M2V3X0"/>
<evidence type="ECO:0000256" key="3">
    <source>
        <dbReference type="ARBA" id="ARBA00023139"/>
    </source>
</evidence>
<keyword evidence="10" id="KW-1185">Reference proteome</keyword>
<evidence type="ECO:0000259" key="8">
    <source>
        <dbReference type="Pfam" id="PF13525"/>
    </source>
</evidence>
<dbReference type="HAMAP" id="MF_00922">
    <property type="entry name" value="OM_assembly_BamD"/>
    <property type="match status" value="1"/>
</dbReference>
<evidence type="ECO:0000256" key="4">
    <source>
        <dbReference type="ARBA" id="ARBA00023237"/>
    </source>
</evidence>
<proteinExistence type="inferred from homology"/>
<reference evidence="9 10" key="1">
    <citation type="submission" date="2015-03" db="EMBL/GenBank/DDBJ databases">
        <title>Draft genome sequences of two protease-producing strains of Arsukibacterium isolated from two cold and alkaline environments.</title>
        <authorList>
            <person name="Lylloff J.E."/>
            <person name="Skov L.B."/>
            <person name="Jepsen M."/>
            <person name="Hallin P.F."/>
            <person name="Sorensen S.J."/>
            <person name="Stougaard P."/>
            <person name="Glaring M.A."/>
        </authorList>
    </citation>
    <scope>NUCLEOTIDE SEQUENCE [LARGE SCALE GENOMIC DNA]</scope>
    <source>
        <strain evidence="9 10">GCM72</strain>
    </source>
</reference>
<keyword evidence="3 6" id="KW-0564">Palmitate</keyword>
<evidence type="ECO:0000313" key="9">
    <source>
        <dbReference type="EMBL" id="KKO45552.1"/>
    </source>
</evidence>
<evidence type="ECO:0000256" key="6">
    <source>
        <dbReference type="HAMAP-Rule" id="MF_00922"/>
    </source>
</evidence>
<dbReference type="GO" id="GO:0043165">
    <property type="term" value="P:Gram-negative-bacterium-type cell outer membrane assembly"/>
    <property type="evidence" value="ECO:0007669"/>
    <property type="project" value="UniProtKB-UniRule"/>
</dbReference>
<keyword evidence="4 6" id="KW-0998">Cell outer membrane</keyword>
<keyword evidence="2 6" id="KW-0472">Membrane</keyword>
<evidence type="ECO:0000256" key="7">
    <source>
        <dbReference type="SAM" id="SignalP"/>
    </source>
</evidence>
<comment type="function">
    <text evidence="6">Part of the outer membrane protein assembly complex, which is involved in assembly and insertion of beta-barrel proteins into the outer membrane.</text>
</comment>
<dbReference type="GO" id="GO:0051205">
    <property type="term" value="P:protein insertion into membrane"/>
    <property type="evidence" value="ECO:0007669"/>
    <property type="project" value="UniProtKB-UniRule"/>
</dbReference>
<dbReference type="InterPro" id="IPR039565">
    <property type="entry name" value="BamD-like"/>
</dbReference>